<dbReference type="AlphaFoldDB" id="A0AA39I023"/>
<evidence type="ECO:0000313" key="4">
    <source>
        <dbReference type="Proteomes" id="UP001175271"/>
    </source>
</evidence>
<dbReference type="PANTHER" id="PTHR14499:SF141">
    <property type="entry name" value="PROTEIN CBG10153"/>
    <property type="match status" value="1"/>
</dbReference>
<dbReference type="Gene3D" id="3.90.810.10">
    <property type="entry name" value="CRIB domain"/>
    <property type="match status" value="1"/>
</dbReference>
<dbReference type="InterPro" id="IPR011333">
    <property type="entry name" value="SKP1/BTB/POZ_sf"/>
</dbReference>
<feature type="region of interest" description="Disordered" evidence="1">
    <location>
        <begin position="131"/>
        <end position="179"/>
    </location>
</feature>
<dbReference type="SUPFAM" id="SSF54695">
    <property type="entry name" value="POZ domain"/>
    <property type="match status" value="1"/>
</dbReference>
<dbReference type="InterPro" id="IPR000210">
    <property type="entry name" value="BTB/POZ_dom"/>
</dbReference>
<gene>
    <name evidence="3" type="ORF">QR680_011884</name>
</gene>
<dbReference type="PROSITE" id="PS50108">
    <property type="entry name" value="CRIB"/>
    <property type="match status" value="1"/>
</dbReference>
<dbReference type="Proteomes" id="UP001175271">
    <property type="component" value="Unassembled WGS sequence"/>
</dbReference>
<dbReference type="InterPro" id="IPR003131">
    <property type="entry name" value="T1-type_BTB"/>
</dbReference>
<dbReference type="EMBL" id="JAUCMV010000002">
    <property type="protein sequence ID" value="KAK0415311.1"/>
    <property type="molecule type" value="Genomic_DNA"/>
</dbReference>
<dbReference type="Pfam" id="PF02214">
    <property type="entry name" value="BTB_2"/>
    <property type="match status" value="1"/>
</dbReference>
<feature type="compositionally biased region" description="Basic and acidic residues" evidence="1">
    <location>
        <begin position="165"/>
        <end position="175"/>
    </location>
</feature>
<name>A0AA39I023_9BILA</name>
<feature type="domain" description="CRIB" evidence="2">
    <location>
        <begin position="218"/>
        <end position="231"/>
    </location>
</feature>
<dbReference type="InterPro" id="IPR036936">
    <property type="entry name" value="CRIB_dom_sf"/>
</dbReference>
<dbReference type="CDD" id="cd18316">
    <property type="entry name" value="BTB_POZ_KCTD-like"/>
    <property type="match status" value="1"/>
</dbReference>
<organism evidence="3 4">
    <name type="scientific">Steinernema hermaphroditum</name>
    <dbReference type="NCBI Taxonomy" id="289476"/>
    <lineage>
        <taxon>Eukaryota</taxon>
        <taxon>Metazoa</taxon>
        <taxon>Ecdysozoa</taxon>
        <taxon>Nematoda</taxon>
        <taxon>Chromadorea</taxon>
        <taxon>Rhabditida</taxon>
        <taxon>Tylenchina</taxon>
        <taxon>Panagrolaimomorpha</taxon>
        <taxon>Strongyloidoidea</taxon>
        <taxon>Steinernematidae</taxon>
        <taxon>Steinernema</taxon>
    </lineage>
</organism>
<protein>
    <recommendedName>
        <fullName evidence="2">CRIB domain-containing protein</fullName>
    </recommendedName>
</protein>
<reference evidence="3" key="1">
    <citation type="submission" date="2023-06" db="EMBL/GenBank/DDBJ databases">
        <title>Genomic analysis of the entomopathogenic nematode Steinernema hermaphroditum.</title>
        <authorList>
            <person name="Schwarz E.M."/>
            <person name="Heppert J.K."/>
            <person name="Baniya A."/>
            <person name="Schwartz H.T."/>
            <person name="Tan C.-H."/>
            <person name="Antoshechkin I."/>
            <person name="Sternberg P.W."/>
            <person name="Goodrich-Blair H."/>
            <person name="Dillman A.R."/>
        </authorList>
    </citation>
    <scope>NUCLEOTIDE SEQUENCE</scope>
    <source>
        <strain evidence="3">PS9179</strain>
        <tissue evidence="3">Whole animal</tissue>
    </source>
</reference>
<dbReference type="InterPro" id="IPR000095">
    <property type="entry name" value="CRIB_dom"/>
</dbReference>
<comment type="caution">
    <text evidence="3">The sequence shown here is derived from an EMBL/GenBank/DDBJ whole genome shotgun (WGS) entry which is preliminary data.</text>
</comment>
<accession>A0AA39I023</accession>
<sequence>MAFVTLDIAGHVVKTKISTLTSVRGSYFDELFRETDGDFSGLLDKAGNLFFDRDYDTFSVVLGYLRDGASYPLPDNEYQLKKLRHEAVFLRLPGLVALIDRKVDPGSSCSALHDDPNAYDMADCGCDRSCLQRSPPPRPMNPKPILKSKLRSETRRRTTSVKPKGNVDFDGREGSDLTEDDISEKSDIFPLISLPQKAPSKKSMQLLPSCIRPQSVAISNPDNFTHVVHIGWQDHVKRMIVDSHVLSSEPTVREILKAAEDPDKLQQPVYSMIDKGDDSVEVFFSGQSMKQRANKAKKHVSVTAI</sequence>
<proteinExistence type="predicted"/>
<dbReference type="PANTHER" id="PTHR14499">
    <property type="entry name" value="POTASSIUM CHANNEL TETRAMERIZATION DOMAIN-CONTAINING"/>
    <property type="match status" value="1"/>
</dbReference>
<evidence type="ECO:0000313" key="3">
    <source>
        <dbReference type="EMBL" id="KAK0415311.1"/>
    </source>
</evidence>
<evidence type="ECO:0000259" key="2">
    <source>
        <dbReference type="PROSITE" id="PS50108"/>
    </source>
</evidence>
<keyword evidence="4" id="KW-1185">Reference proteome</keyword>
<dbReference type="Gene3D" id="3.30.710.10">
    <property type="entry name" value="Potassium Channel Kv1.1, Chain A"/>
    <property type="match status" value="1"/>
</dbReference>
<dbReference type="GO" id="GO:0051260">
    <property type="term" value="P:protein homooligomerization"/>
    <property type="evidence" value="ECO:0007669"/>
    <property type="project" value="InterPro"/>
</dbReference>
<evidence type="ECO:0000256" key="1">
    <source>
        <dbReference type="SAM" id="MobiDB-lite"/>
    </source>
</evidence>
<dbReference type="SMART" id="SM00225">
    <property type="entry name" value="BTB"/>
    <property type="match status" value="1"/>
</dbReference>